<feature type="binding site" evidence="5">
    <location>
        <begin position="118"/>
        <end position="119"/>
    </location>
    <ligand>
        <name>S-adenosyl-L-methionine</name>
        <dbReference type="ChEBI" id="CHEBI:59789"/>
    </ligand>
</feature>
<name>A0A2S6I698_9BACT</name>
<dbReference type="PROSITE" id="PS01184">
    <property type="entry name" value="UBIE_2"/>
    <property type="match status" value="1"/>
</dbReference>
<reference evidence="6 7" key="1">
    <citation type="submission" date="2018-02" db="EMBL/GenBank/DDBJ databases">
        <title>Genomic Encyclopedia of Archaeal and Bacterial Type Strains, Phase II (KMG-II): from individual species to whole genera.</title>
        <authorList>
            <person name="Goeker M."/>
        </authorList>
    </citation>
    <scope>NUCLEOTIDE SEQUENCE [LARGE SCALE GENOMIC DNA]</scope>
    <source>
        <strain evidence="6 7">DSM 29526</strain>
    </source>
</reference>
<dbReference type="InterPro" id="IPR029063">
    <property type="entry name" value="SAM-dependent_MTases_sf"/>
</dbReference>
<protein>
    <recommendedName>
        <fullName evidence="5">Demethylmenaquinone methyltransferase</fullName>
        <ecNumber evidence="5">2.1.1.163</ecNumber>
    </recommendedName>
</protein>
<evidence type="ECO:0000256" key="4">
    <source>
        <dbReference type="ARBA" id="ARBA00022691"/>
    </source>
</evidence>
<comment type="pathway">
    <text evidence="5">Quinol/quinone metabolism; menaquinone biosynthesis; menaquinol from 1,4-dihydroxy-2-naphthoate: step 2/2.</text>
</comment>
<dbReference type="RefSeq" id="WP_104421113.1">
    <property type="nucleotide sequence ID" value="NZ_PTJC01000006.1"/>
</dbReference>
<dbReference type="PANTHER" id="PTHR43591">
    <property type="entry name" value="METHYLTRANSFERASE"/>
    <property type="match status" value="1"/>
</dbReference>
<dbReference type="GO" id="GO:0043770">
    <property type="term" value="F:demethylmenaquinone methyltransferase activity"/>
    <property type="evidence" value="ECO:0007669"/>
    <property type="project" value="UniProtKB-UniRule"/>
</dbReference>
<comment type="similarity">
    <text evidence="5">Belongs to the class I-like SAM-binding methyltransferase superfamily. MenG/UbiE family.</text>
</comment>
<evidence type="ECO:0000256" key="5">
    <source>
        <dbReference type="HAMAP-Rule" id="MF_01813"/>
    </source>
</evidence>
<evidence type="ECO:0000313" key="7">
    <source>
        <dbReference type="Proteomes" id="UP000237662"/>
    </source>
</evidence>
<sequence length="245" mass="27224">MSGTERVVKPYGEGESKKEEVGRMFDSIAPTYDLLNRGTSLGIDTIWRKRMIAELDPQKHQRILDVATGTADVAIQTILRTGAQHVTGVDLSEGMLAYGRKKVSAAGLDGRIVLEQGDSERLPYADASFDAVTVAFGVRNFENLEKGLAEMRRVLRPGGKLVILEFSRIPYAPVRWGFNLYFGKIMPLIGRLQSKDPRAYAYLFESVQAFPSGKAFLQILDRVGYNNTEWQALTLGIASIYTATR</sequence>
<dbReference type="EC" id="2.1.1.163" evidence="5"/>
<dbReference type="UniPathway" id="UPA00079">
    <property type="reaction ID" value="UER00169"/>
</dbReference>
<keyword evidence="3 5" id="KW-0808">Transferase</keyword>
<dbReference type="HAMAP" id="MF_01813">
    <property type="entry name" value="MenG_UbiE_methyltr"/>
    <property type="match status" value="1"/>
</dbReference>
<keyword evidence="4 5" id="KW-0949">S-adenosyl-L-methionine</keyword>
<gene>
    <name evidence="5" type="primary">menG</name>
    <name evidence="6" type="ORF">CLV84_3630</name>
</gene>
<dbReference type="EMBL" id="PTJC01000006">
    <property type="protein sequence ID" value="PPK86694.1"/>
    <property type="molecule type" value="Genomic_DNA"/>
</dbReference>
<dbReference type="GO" id="GO:0032259">
    <property type="term" value="P:methylation"/>
    <property type="evidence" value="ECO:0007669"/>
    <property type="project" value="UniProtKB-KW"/>
</dbReference>
<evidence type="ECO:0000256" key="2">
    <source>
        <dbReference type="ARBA" id="ARBA00022603"/>
    </source>
</evidence>
<evidence type="ECO:0000256" key="3">
    <source>
        <dbReference type="ARBA" id="ARBA00022679"/>
    </source>
</evidence>
<accession>A0A2S6I698</accession>
<dbReference type="Proteomes" id="UP000237662">
    <property type="component" value="Unassembled WGS sequence"/>
</dbReference>
<dbReference type="InterPro" id="IPR004033">
    <property type="entry name" value="UbiE/COQ5_MeTrFase"/>
</dbReference>
<comment type="caution">
    <text evidence="6">The sequence shown here is derived from an EMBL/GenBank/DDBJ whole genome shotgun (WGS) entry which is preliminary data.</text>
</comment>
<keyword evidence="7" id="KW-1185">Reference proteome</keyword>
<evidence type="ECO:0000256" key="1">
    <source>
        <dbReference type="ARBA" id="ARBA00022428"/>
    </source>
</evidence>
<dbReference type="InterPro" id="IPR023576">
    <property type="entry name" value="UbiE/COQ5_MeTrFase_CS"/>
</dbReference>
<proteinExistence type="inferred from homology"/>
<dbReference type="GO" id="GO:0009234">
    <property type="term" value="P:menaquinone biosynthetic process"/>
    <property type="evidence" value="ECO:0007669"/>
    <property type="project" value="UniProtKB-UniRule"/>
</dbReference>
<feature type="binding site" evidence="5">
    <location>
        <position position="90"/>
    </location>
    <ligand>
        <name>S-adenosyl-L-methionine</name>
        <dbReference type="ChEBI" id="CHEBI:59789"/>
    </ligand>
</feature>
<keyword evidence="2 5" id="KW-0489">Methyltransferase</keyword>
<dbReference type="OrthoDB" id="9808140at2"/>
<dbReference type="SUPFAM" id="SSF53335">
    <property type="entry name" value="S-adenosyl-L-methionine-dependent methyltransferases"/>
    <property type="match status" value="1"/>
</dbReference>
<dbReference type="NCBIfam" id="TIGR01934">
    <property type="entry name" value="MenG_MenH_UbiE"/>
    <property type="match status" value="1"/>
</dbReference>
<feature type="binding site" evidence="5">
    <location>
        <position position="70"/>
    </location>
    <ligand>
        <name>S-adenosyl-L-methionine</name>
        <dbReference type="ChEBI" id="CHEBI:59789"/>
    </ligand>
</feature>
<organism evidence="6 7">
    <name type="scientific">Neolewinella xylanilytica</name>
    <dbReference type="NCBI Taxonomy" id="1514080"/>
    <lineage>
        <taxon>Bacteria</taxon>
        <taxon>Pseudomonadati</taxon>
        <taxon>Bacteroidota</taxon>
        <taxon>Saprospiria</taxon>
        <taxon>Saprospirales</taxon>
        <taxon>Lewinellaceae</taxon>
        <taxon>Neolewinella</taxon>
    </lineage>
</organism>
<dbReference type="NCBIfam" id="NF001244">
    <property type="entry name" value="PRK00216.1-5"/>
    <property type="match status" value="1"/>
</dbReference>
<dbReference type="CDD" id="cd02440">
    <property type="entry name" value="AdoMet_MTases"/>
    <property type="match status" value="1"/>
</dbReference>
<keyword evidence="1 5" id="KW-0474">Menaquinone biosynthesis</keyword>
<dbReference type="PROSITE" id="PS51608">
    <property type="entry name" value="SAM_MT_UBIE"/>
    <property type="match status" value="1"/>
</dbReference>
<evidence type="ECO:0000313" key="6">
    <source>
        <dbReference type="EMBL" id="PPK86694.1"/>
    </source>
</evidence>
<dbReference type="AlphaFoldDB" id="A0A2S6I698"/>
<dbReference type="Gene3D" id="3.40.50.150">
    <property type="entry name" value="Vaccinia Virus protein VP39"/>
    <property type="match status" value="1"/>
</dbReference>
<dbReference type="PANTHER" id="PTHR43591:SF24">
    <property type="entry name" value="2-METHOXY-6-POLYPRENYL-1,4-BENZOQUINOL METHYLASE, MITOCHONDRIAL"/>
    <property type="match status" value="1"/>
</dbReference>
<comment type="function">
    <text evidence="5">Methyltransferase required for the conversion of demethylmenaquinol (DMKH2) to menaquinol (MKH2).</text>
</comment>
<comment type="caution">
    <text evidence="5">Lacks conserved residue(s) required for the propagation of feature annotation.</text>
</comment>
<dbReference type="Pfam" id="PF01209">
    <property type="entry name" value="Ubie_methyltran"/>
    <property type="match status" value="1"/>
</dbReference>
<comment type="catalytic activity">
    <reaction evidence="5">
        <text>a 2-demethylmenaquinol + S-adenosyl-L-methionine = a menaquinol + S-adenosyl-L-homocysteine + H(+)</text>
        <dbReference type="Rhea" id="RHEA:42640"/>
        <dbReference type="Rhea" id="RHEA-COMP:9539"/>
        <dbReference type="Rhea" id="RHEA-COMP:9563"/>
        <dbReference type="ChEBI" id="CHEBI:15378"/>
        <dbReference type="ChEBI" id="CHEBI:18151"/>
        <dbReference type="ChEBI" id="CHEBI:55437"/>
        <dbReference type="ChEBI" id="CHEBI:57856"/>
        <dbReference type="ChEBI" id="CHEBI:59789"/>
        <dbReference type="EC" id="2.1.1.163"/>
    </reaction>
</comment>